<protein>
    <recommendedName>
        <fullName evidence="3">type I protein arginine methyltransferase</fullName>
        <ecNumber evidence="3">2.1.1.319</ecNumber>
    </recommendedName>
</protein>
<feature type="region of interest" description="Disordered" evidence="14">
    <location>
        <begin position="256"/>
        <end position="277"/>
    </location>
</feature>
<evidence type="ECO:0000256" key="13">
    <source>
        <dbReference type="PROSITE-ProRule" id="PRU01015"/>
    </source>
</evidence>
<accession>A0A1W0A9V2</accession>
<evidence type="ECO:0000256" key="5">
    <source>
        <dbReference type="ARBA" id="ARBA00022603"/>
    </source>
</evidence>
<dbReference type="GO" id="GO:0035241">
    <property type="term" value="F:protein-arginine omega-N monomethyltransferase activity"/>
    <property type="evidence" value="ECO:0007669"/>
    <property type="project" value="UniProtKB-ARBA"/>
</dbReference>
<evidence type="ECO:0000259" key="16">
    <source>
        <dbReference type="PROSITE" id="PS51465"/>
    </source>
</evidence>
<keyword evidence="9" id="KW-0805">Transcription regulation</keyword>
<evidence type="ECO:0000256" key="8">
    <source>
        <dbReference type="ARBA" id="ARBA00022853"/>
    </source>
</evidence>
<evidence type="ECO:0000256" key="6">
    <source>
        <dbReference type="ARBA" id="ARBA00022679"/>
    </source>
</evidence>
<evidence type="ECO:0000313" key="17">
    <source>
        <dbReference type="EMBL" id="OQS06961.1"/>
    </source>
</evidence>
<dbReference type="Gene3D" id="3.30.60.30">
    <property type="match status" value="1"/>
</dbReference>
<dbReference type="InterPro" id="IPR036058">
    <property type="entry name" value="Kazal_dom_sf"/>
</dbReference>
<dbReference type="GO" id="GO:0070611">
    <property type="term" value="F:histone H3R2 methyltransferase activity"/>
    <property type="evidence" value="ECO:0007669"/>
    <property type="project" value="TreeGrafter"/>
</dbReference>
<sequence>MKTPLTFLACILAFTSLTSVHASPMQAASCAAIKCPAVKGNFCSATSSTPTAFTTTYANQCECLKAKCQDKKIQCYAKATKCNPTDLQQLAGKTASIIAPSCGSNGITYDNYYQMKVARALDPNIQFLISGKCPTTITKCMKKKCPQSRDKVCAIEKAGKSPVFYQNQCFFDIGKCLNPSLTVSSTCPPMATKAKALSAENTFSLSSNTTTTVTTNTTSSGSGSYDEPLGDEIPYTDGEDFYVGMDLMDLFSSNGSSSGSSNSTISSTTKPPATKGSSASTAIVSVSVLAITTLNLILHYHAYLLYPSAQVAKLSVRDKCTTYPVNTNWAVAEHDEDNPFSQYYGMLLHQQNMLQDHVRTSTYERAMLGNASDFAGKVVLDVGTGSGILAYFAVKAGAKRVYAVELSAMADCARKLVTDNGLQDRIIVVRGKIEEVELPEKVDIVISEPMGFFLVHERMLESYVSGRVKWMKPGGLMFPSIGTMFISPFTDDTIYQEQMAKASFWRQRDFYGLNLSSLVNEAMDNHFSQPVVGYFSPSILISASTVQHVIDFRTMAVDDFHSFDIPFQFIINKTAILHGLACWFTVDFIGSTATIVLSTGPSDTGTHWYQCRLLLKQPIAVNSTQSISGNLHFVANKKFSYDIDMDGTYSSYLMISYHALVRLDGTSITSSNHIRLHDQMYHYMYHPTS</sequence>
<dbReference type="PROSITE" id="PS51678">
    <property type="entry name" value="SAM_MT_PRMT"/>
    <property type="match status" value="1"/>
</dbReference>
<dbReference type="CDD" id="cd02440">
    <property type="entry name" value="AdoMet_MTases"/>
    <property type="match status" value="1"/>
</dbReference>
<feature type="compositionally biased region" description="Low complexity" evidence="14">
    <location>
        <begin position="256"/>
        <end position="269"/>
    </location>
</feature>
<dbReference type="EC" id="2.1.1.319" evidence="3"/>
<dbReference type="Gene3D" id="2.70.160.11">
    <property type="entry name" value="Hnrnp arginine n-methyltransferase1"/>
    <property type="match status" value="1"/>
</dbReference>
<feature type="chain" id="PRO_5012958200" description="type I protein arginine methyltransferase" evidence="15">
    <location>
        <begin position="23"/>
        <end position="689"/>
    </location>
</feature>
<feature type="domain" description="Kazal-like" evidence="16">
    <location>
        <begin position="134"/>
        <end position="189"/>
    </location>
</feature>
<proteinExistence type="predicted"/>
<evidence type="ECO:0000256" key="14">
    <source>
        <dbReference type="SAM" id="MobiDB-lite"/>
    </source>
</evidence>
<dbReference type="Pfam" id="PF13649">
    <property type="entry name" value="Methyltransf_25"/>
    <property type="match status" value="1"/>
</dbReference>
<gene>
    <name evidence="17" type="ORF">THRCLA_01011</name>
</gene>
<dbReference type="SUPFAM" id="SSF100895">
    <property type="entry name" value="Kazal-type serine protease inhibitors"/>
    <property type="match status" value="1"/>
</dbReference>
<dbReference type="OrthoDB" id="7848332at2759"/>
<evidence type="ECO:0000256" key="2">
    <source>
        <dbReference type="ARBA" id="ARBA00004496"/>
    </source>
</evidence>
<feature type="compositionally biased region" description="Low complexity" evidence="14">
    <location>
        <begin position="208"/>
        <end position="224"/>
    </location>
</feature>
<dbReference type="AlphaFoldDB" id="A0A1W0A9V2"/>
<evidence type="ECO:0000256" key="10">
    <source>
        <dbReference type="ARBA" id="ARBA00023163"/>
    </source>
</evidence>
<dbReference type="InterPro" id="IPR029063">
    <property type="entry name" value="SAM-dependent_MTases_sf"/>
</dbReference>
<comment type="caution">
    <text evidence="17">The sequence shown here is derived from an EMBL/GenBank/DDBJ whole genome shotgun (WGS) entry which is preliminary data.</text>
</comment>
<dbReference type="Gene3D" id="3.40.50.150">
    <property type="entry name" value="Vaccinia Virus protein VP39"/>
    <property type="match status" value="1"/>
</dbReference>
<dbReference type="GO" id="GO:0005737">
    <property type="term" value="C:cytoplasm"/>
    <property type="evidence" value="ECO:0007669"/>
    <property type="project" value="UniProtKB-SubCell"/>
</dbReference>
<keyword evidence="10" id="KW-0804">Transcription</keyword>
<dbReference type="STRING" id="74557.A0A1W0A9V2"/>
<feature type="signal peptide" evidence="15">
    <location>
        <begin position="1"/>
        <end position="22"/>
    </location>
</feature>
<comment type="subcellular location">
    <subcellularLocation>
        <location evidence="2">Cytoplasm</location>
    </subcellularLocation>
    <subcellularLocation>
        <location evidence="1">Nucleus</location>
    </subcellularLocation>
</comment>
<dbReference type="InterPro" id="IPR055135">
    <property type="entry name" value="PRMT_dom"/>
</dbReference>
<evidence type="ECO:0000256" key="4">
    <source>
        <dbReference type="ARBA" id="ARBA00022490"/>
    </source>
</evidence>
<dbReference type="InterPro" id="IPR002350">
    <property type="entry name" value="Kazal_dom"/>
</dbReference>
<keyword evidence="5 13" id="KW-0489">Methyltransferase</keyword>
<dbReference type="InterPro" id="IPR041698">
    <property type="entry name" value="Methyltransf_25"/>
</dbReference>
<keyword evidence="4" id="KW-0963">Cytoplasm</keyword>
<name>A0A1W0A9V2_9STRA</name>
<comment type="catalytic activity">
    <reaction evidence="12">
        <text>L-arginyl-[protein] + 2 S-adenosyl-L-methionine = N(omega),N(omega)-dimethyl-L-arginyl-[protein] + 2 S-adenosyl-L-homocysteine + 2 H(+)</text>
        <dbReference type="Rhea" id="RHEA:48096"/>
        <dbReference type="Rhea" id="RHEA-COMP:10532"/>
        <dbReference type="Rhea" id="RHEA-COMP:11991"/>
        <dbReference type="ChEBI" id="CHEBI:15378"/>
        <dbReference type="ChEBI" id="CHEBI:29965"/>
        <dbReference type="ChEBI" id="CHEBI:57856"/>
        <dbReference type="ChEBI" id="CHEBI:59789"/>
        <dbReference type="ChEBI" id="CHEBI:61897"/>
        <dbReference type="EC" id="2.1.1.319"/>
    </reaction>
</comment>
<dbReference type="Proteomes" id="UP000243217">
    <property type="component" value="Unassembled WGS sequence"/>
</dbReference>
<dbReference type="PROSITE" id="PS51465">
    <property type="entry name" value="KAZAL_2"/>
    <property type="match status" value="1"/>
</dbReference>
<evidence type="ECO:0000256" key="7">
    <source>
        <dbReference type="ARBA" id="ARBA00022691"/>
    </source>
</evidence>
<evidence type="ECO:0000256" key="9">
    <source>
        <dbReference type="ARBA" id="ARBA00023015"/>
    </source>
</evidence>
<dbReference type="EMBL" id="JNBS01000288">
    <property type="protein sequence ID" value="OQS06961.1"/>
    <property type="molecule type" value="Genomic_DNA"/>
</dbReference>
<keyword evidence="15" id="KW-0732">Signal</keyword>
<feature type="region of interest" description="Disordered" evidence="14">
    <location>
        <begin position="208"/>
        <end position="229"/>
    </location>
</feature>
<organism evidence="17 18">
    <name type="scientific">Thraustotheca clavata</name>
    <dbReference type="NCBI Taxonomy" id="74557"/>
    <lineage>
        <taxon>Eukaryota</taxon>
        <taxon>Sar</taxon>
        <taxon>Stramenopiles</taxon>
        <taxon>Oomycota</taxon>
        <taxon>Saprolegniomycetes</taxon>
        <taxon>Saprolegniales</taxon>
        <taxon>Achlyaceae</taxon>
        <taxon>Thraustotheca</taxon>
    </lineage>
</organism>
<evidence type="ECO:0000256" key="3">
    <source>
        <dbReference type="ARBA" id="ARBA00011925"/>
    </source>
</evidence>
<keyword evidence="8" id="KW-0156">Chromatin regulator</keyword>
<evidence type="ECO:0000313" key="18">
    <source>
        <dbReference type="Proteomes" id="UP000243217"/>
    </source>
</evidence>
<dbReference type="InterPro" id="IPR025799">
    <property type="entry name" value="Arg_MeTrfase"/>
</dbReference>
<dbReference type="GO" id="GO:0035242">
    <property type="term" value="F:protein-arginine omega-N asymmetric methyltransferase activity"/>
    <property type="evidence" value="ECO:0007669"/>
    <property type="project" value="UniProtKB-EC"/>
</dbReference>
<keyword evidence="6 13" id="KW-0808">Transferase</keyword>
<keyword evidence="7 13" id="KW-0949">S-adenosyl-L-methionine</keyword>
<dbReference type="Pfam" id="PF22528">
    <property type="entry name" value="PRMT_C"/>
    <property type="match status" value="1"/>
</dbReference>
<dbReference type="SUPFAM" id="SSF53335">
    <property type="entry name" value="S-adenosyl-L-methionine-dependent methyltransferases"/>
    <property type="match status" value="1"/>
</dbReference>
<evidence type="ECO:0000256" key="15">
    <source>
        <dbReference type="SAM" id="SignalP"/>
    </source>
</evidence>
<evidence type="ECO:0000256" key="1">
    <source>
        <dbReference type="ARBA" id="ARBA00004123"/>
    </source>
</evidence>
<dbReference type="GO" id="GO:0005634">
    <property type="term" value="C:nucleus"/>
    <property type="evidence" value="ECO:0007669"/>
    <property type="project" value="UniProtKB-SubCell"/>
</dbReference>
<dbReference type="PANTHER" id="PTHR11006">
    <property type="entry name" value="PROTEIN ARGININE N-METHYLTRANSFERASE"/>
    <property type="match status" value="1"/>
</dbReference>
<dbReference type="PANTHER" id="PTHR11006:SF10">
    <property type="entry name" value="HISTONE-ARGININE METHYLTRANSFERASE CARMER-RELATED"/>
    <property type="match status" value="1"/>
</dbReference>
<reference evidence="17 18" key="1">
    <citation type="journal article" date="2014" name="Genome Biol. Evol.">
        <title>The secreted proteins of Achlya hypogyna and Thraustotheca clavata identify the ancestral oomycete secretome and reveal gene acquisitions by horizontal gene transfer.</title>
        <authorList>
            <person name="Misner I."/>
            <person name="Blouin N."/>
            <person name="Leonard G."/>
            <person name="Richards T.A."/>
            <person name="Lane C.E."/>
        </authorList>
    </citation>
    <scope>NUCLEOTIDE SEQUENCE [LARGE SCALE GENOMIC DNA]</scope>
    <source>
        <strain evidence="17 18">ATCC 34112</strain>
    </source>
</reference>
<dbReference type="GO" id="GO:0032259">
    <property type="term" value="P:methylation"/>
    <property type="evidence" value="ECO:0007669"/>
    <property type="project" value="UniProtKB-KW"/>
</dbReference>
<evidence type="ECO:0000256" key="12">
    <source>
        <dbReference type="ARBA" id="ARBA00049086"/>
    </source>
</evidence>
<evidence type="ECO:0000256" key="11">
    <source>
        <dbReference type="ARBA" id="ARBA00023242"/>
    </source>
</evidence>
<dbReference type="FunFam" id="3.40.50.150:FF:000052">
    <property type="entry name" value="Probable histone-arginine methyltransferase CARM1"/>
    <property type="match status" value="1"/>
</dbReference>
<keyword evidence="11" id="KW-0539">Nucleus</keyword>
<keyword evidence="18" id="KW-1185">Reference proteome</keyword>